<protein>
    <recommendedName>
        <fullName evidence="3">Reverse transcriptase domain-containing protein</fullName>
    </recommendedName>
</protein>
<keyword evidence="2" id="KW-1185">Reference proteome</keyword>
<comment type="caution">
    <text evidence="1">The sequence shown here is derived from an EMBL/GenBank/DDBJ whole genome shotgun (WGS) entry which is preliminary data.</text>
</comment>
<proteinExistence type="predicted"/>
<name>A0AAV3R8M5_LITER</name>
<dbReference type="Proteomes" id="UP001454036">
    <property type="component" value="Unassembled WGS sequence"/>
</dbReference>
<dbReference type="InterPro" id="IPR052343">
    <property type="entry name" value="Retrotransposon-Effector_Assoc"/>
</dbReference>
<dbReference type="AlphaFoldDB" id="A0AAV3R8M5"/>
<organism evidence="1 2">
    <name type="scientific">Lithospermum erythrorhizon</name>
    <name type="common">Purple gromwell</name>
    <name type="synonym">Lithospermum officinale var. erythrorhizon</name>
    <dbReference type="NCBI Taxonomy" id="34254"/>
    <lineage>
        <taxon>Eukaryota</taxon>
        <taxon>Viridiplantae</taxon>
        <taxon>Streptophyta</taxon>
        <taxon>Embryophyta</taxon>
        <taxon>Tracheophyta</taxon>
        <taxon>Spermatophyta</taxon>
        <taxon>Magnoliopsida</taxon>
        <taxon>eudicotyledons</taxon>
        <taxon>Gunneridae</taxon>
        <taxon>Pentapetalae</taxon>
        <taxon>asterids</taxon>
        <taxon>lamiids</taxon>
        <taxon>Boraginales</taxon>
        <taxon>Boraginaceae</taxon>
        <taxon>Boraginoideae</taxon>
        <taxon>Lithospermeae</taxon>
        <taxon>Lithospermum</taxon>
    </lineage>
</organism>
<dbReference type="EMBL" id="BAABME010008228">
    <property type="protein sequence ID" value="GAA0172660.1"/>
    <property type="molecule type" value="Genomic_DNA"/>
</dbReference>
<evidence type="ECO:0008006" key="3">
    <source>
        <dbReference type="Google" id="ProtNLM"/>
    </source>
</evidence>
<gene>
    <name evidence="1" type="ORF">LIER_26442</name>
</gene>
<reference evidence="1 2" key="1">
    <citation type="submission" date="2024-01" db="EMBL/GenBank/DDBJ databases">
        <title>The complete chloroplast genome sequence of Lithospermum erythrorhizon: insights into the phylogenetic relationship among Boraginaceae species and the maternal lineages of purple gromwells.</title>
        <authorList>
            <person name="Okada T."/>
            <person name="Watanabe K."/>
        </authorList>
    </citation>
    <scope>NUCLEOTIDE SEQUENCE [LARGE SCALE GENOMIC DNA]</scope>
</reference>
<evidence type="ECO:0000313" key="1">
    <source>
        <dbReference type="EMBL" id="GAA0172660.1"/>
    </source>
</evidence>
<sequence length="295" mass="33208">MDVGALCSSTCVEGAHGTDKGAEVQPIDREVVSNQYVLSTADGVSLVSAVLDIEIREALFDIGNEKAPGPDGFSSAFFKSRWDLVGGDVCRAVWEFFVTGVLLKNWNHTILALLLKVSGSPWVSDFRLIGLTNVLYKVITKILSRRLYIFLPKLVDEAQDAFVQGRNIVDNIFVARELVRGYNKSRCTPSSIDEYIQKWGHHTLSYALKVELIRSVIQGVEGFWFQVFPLHDAVLKKIRSSCTHFFWGGRPARVTWDDICTPKLEGGLGLMDLWKWNVVLLTRAIWHLYRDSDSI</sequence>
<dbReference type="PANTHER" id="PTHR46890:SF48">
    <property type="entry name" value="RNA-DIRECTED DNA POLYMERASE"/>
    <property type="match status" value="1"/>
</dbReference>
<evidence type="ECO:0000313" key="2">
    <source>
        <dbReference type="Proteomes" id="UP001454036"/>
    </source>
</evidence>
<dbReference type="PANTHER" id="PTHR46890">
    <property type="entry name" value="NON-LTR RETROLELEMENT REVERSE TRANSCRIPTASE-LIKE PROTEIN-RELATED"/>
    <property type="match status" value="1"/>
</dbReference>
<accession>A0AAV3R8M5</accession>